<dbReference type="AlphaFoldDB" id="A0A0U5GHH8"/>
<evidence type="ECO:0000259" key="1">
    <source>
        <dbReference type="Pfam" id="PF24864"/>
    </source>
</evidence>
<reference evidence="3" key="1">
    <citation type="journal article" date="2016" name="Genome Announc.">
        <title>Draft genome sequences of fungus Aspergillus calidoustus.</title>
        <authorList>
            <person name="Horn F."/>
            <person name="Linde J."/>
            <person name="Mattern D.J."/>
            <person name="Walther G."/>
            <person name="Guthke R."/>
            <person name="Scherlach K."/>
            <person name="Martin K."/>
            <person name="Brakhage A.A."/>
            <person name="Petzke L."/>
            <person name="Valiante V."/>
        </authorList>
    </citation>
    <scope>NUCLEOTIDE SEQUENCE [LARGE SCALE GENOMIC DNA]</scope>
    <source>
        <strain evidence="3">SF006504</strain>
    </source>
</reference>
<sequence length="359" mass="41173">MARQGCGPRRRRQQNPLEIANGHLTSVANHLRRAVRYTGVYKLYFRQELRSRLMALPPEIRLLIYEYVLGYRTIHIERGEDIGWHYFVCRGENRTHSELAVGEIWAGHRGHGHGVPGSVPGEGNANSWKSTIPACRFAYRSSFGAVVRNCSATRWFIEAESEQVSRELLLHLDLLSLNRLVHHEAAQLVYRTTIFAFREVDAFREFADKDGQLASRVQNLVLYFEPRGRRMHLWNEWLREQIYSGYEDPEILSVFSSVQKLQIVVGGSKPLDERCLWTVYGLFALCKLGVREVSVDVSLCSGIHDGTRRFARALEGKLRRLWDDEAEREMGELEVEYASSPVGMVNAFMVEGSRCIFPG</sequence>
<keyword evidence="3" id="KW-1185">Reference proteome</keyword>
<feature type="domain" description="DUF7730" evidence="1">
    <location>
        <begin position="50"/>
        <end position="96"/>
    </location>
</feature>
<dbReference type="InterPro" id="IPR056632">
    <property type="entry name" value="DUF7730"/>
</dbReference>
<evidence type="ECO:0000313" key="3">
    <source>
        <dbReference type="Proteomes" id="UP000054771"/>
    </source>
</evidence>
<evidence type="ECO:0000313" key="2">
    <source>
        <dbReference type="EMBL" id="CEL09343.1"/>
    </source>
</evidence>
<organism evidence="2 3">
    <name type="scientific">Aspergillus calidoustus</name>
    <dbReference type="NCBI Taxonomy" id="454130"/>
    <lineage>
        <taxon>Eukaryota</taxon>
        <taxon>Fungi</taxon>
        <taxon>Dikarya</taxon>
        <taxon>Ascomycota</taxon>
        <taxon>Pezizomycotina</taxon>
        <taxon>Eurotiomycetes</taxon>
        <taxon>Eurotiomycetidae</taxon>
        <taxon>Eurotiales</taxon>
        <taxon>Aspergillaceae</taxon>
        <taxon>Aspergillus</taxon>
        <taxon>Aspergillus subgen. Nidulantes</taxon>
    </lineage>
</organism>
<dbReference type="OrthoDB" id="515692at2759"/>
<gene>
    <name evidence="2" type="ORF">ASPCAL12480</name>
</gene>
<dbReference type="Proteomes" id="UP000054771">
    <property type="component" value="Unassembled WGS sequence"/>
</dbReference>
<dbReference type="Pfam" id="PF24864">
    <property type="entry name" value="DUF7730"/>
    <property type="match status" value="1"/>
</dbReference>
<proteinExistence type="predicted"/>
<name>A0A0U5GHH8_ASPCI</name>
<protein>
    <recommendedName>
        <fullName evidence="1">DUF7730 domain-containing protein</fullName>
    </recommendedName>
</protein>
<dbReference type="EMBL" id="CDMC01000014">
    <property type="protein sequence ID" value="CEL09343.1"/>
    <property type="molecule type" value="Genomic_DNA"/>
</dbReference>
<dbReference type="PANTHER" id="PTHR38790">
    <property type="entry name" value="2EXR DOMAIN-CONTAINING PROTEIN-RELATED"/>
    <property type="match status" value="1"/>
</dbReference>
<accession>A0A0U5GHH8</accession>